<evidence type="ECO:0000313" key="3">
    <source>
        <dbReference type="Proteomes" id="UP000033648"/>
    </source>
</evidence>
<protein>
    <submittedName>
        <fullName evidence="2">Uncharacterized protein</fullName>
    </submittedName>
</protein>
<evidence type="ECO:0000313" key="2">
    <source>
        <dbReference type="EMBL" id="KJY48997.1"/>
    </source>
</evidence>
<dbReference type="AlphaFoldDB" id="A0A0F4KQS1"/>
<dbReference type="OrthoDB" id="10007118at2"/>
<dbReference type="EMBL" id="JWME01000014">
    <property type="protein sequence ID" value="KJY48997.1"/>
    <property type="molecule type" value="Genomic_DNA"/>
</dbReference>
<dbReference type="PROSITE" id="PS51257">
    <property type="entry name" value="PROKAR_LIPOPROTEIN"/>
    <property type="match status" value="1"/>
</dbReference>
<keyword evidence="1" id="KW-1133">Transmembrane helix</keyword>
<feature type="transmembrane region" description="Helical" evidence="1">
    <location>
        <begin position="71"/>
        <end position="95"/>
    </location>
</feature>
<accession>A0A0F4KQS1</accession>
<feature type="transmembrane region" description="Helical" evidence="1">
    <location>
        <begin position="32"/>
        <end position="51"/>
    </location>
</feature>
<dbReference type="PATRIC" id="fig|1684.4.peg.1662"/>
<keyword evidence="1" id="KW-0472">Membrane</keyword>
<reference evidence="2 3" key="1">
    <citation type="submission" date="2014-12" db="EMBL/GenBank/DDBJ databases">
        <title>Comparative genomics of the lactic acid bacteria isolated from the honey bee gut.</title>
        <authorList>
            <person name="Ellegaard K.M."/>
            <person name="Tamarit D."/>
            <person name="Javelind E."/>
            <person name="Olofsson T."/>
            <person name="Andersson S.G."/>
            <person name="Vasquez A."/>
        </authorList>
    </citation>
    <scope>NUCLEOTIDE SEQUENCE [LARGE SCALE GENOMIC DNA]</scope>
    <source>
        <strain evidence="2 3">Bin2</strain>
    </source>
</reference>
<name>A0A0F4KQS1_9BIFI</name>
<comment type="caution">
    <text evidence="2">The sequence shown here is derived from an EMBL/GenBank/DDBJ whole genome shotgun (WGS) entry which is preliminary data.</text>
</comment>
<feature type="transmembrane region" description="Helical" evidence="1">
    <location>
        <begin position="115"/>
        <end position="135"/>
    </location>
</feature>
<dbReference type="Proteomes" id="UP000033648">
    <property type="component" value="Unassembled WGS sequence"/>
</dbReference>
<evidence type="ECO:0000256" key="1">
    <source>
        <dbReference type="SAM" id="Phobius"/>
    </source>
</evidence>
<keyword evidence="1" id="KW-0812">Transmembrane</keyword>
<gene>
    <name evidence="2" type="ORF">JF69_15440</name>
</gene>
<proteinExistence type="predicted"/>
<organism evidence="2 3">
    <name type="scientific">Bifidobacterium asteroides</name>
    <dbReference type="NCBI Taxonomy" id="1684"/>
    <lineage>
        <taxon>Bacteria</taxon>
        <taxon>Bacillati</taxon>
        <taxon>Actinomycetota</taxon>
        <taxon>Actinomycetes</taxon>
        <taxon>Bifidobacteriales</taxon>
        <taxon>Bifidobacteriaceae</taxon>
        <taxon>Bifidobacterium</taxon>
    </lineage>
</organism>
<sequence length="236" mass="26417">MKYLVSIFATVLTLIGCAAFMAEIGTYGFAPPAQWIVMLFLLLFTVLCWVAQSRSDEDAASRNENLYYRLIAENVVFPAVGYLIQGIIAIFYFSAWNAPWWSGNLTLRHILPSGFFIPLLVEVLLTIVVISLWVGNITANVHTVRQQVVRDEKVANRAQLKSQVLFLDSCLDPNDKEATDISSQIQRKVESLPLVPDAATGLFYSRAINEIQEATAKGSVDLPTLQHIRDTLNRVR</sequence>